<dbReference type="EMBL" id="JBHSNY010000009">
    <property type="protein sequence ID" value="MFC5637182.1"/>
    <property type="molecule type" value="Genomic_DNA"/>
</dbReference>
<dbReference type="PANTHER" id="PTHR44757:SF2">
    <property type="entry name" value="BIOFILM ARCHITECTURE MAINTENANCE PROTEIN MBAA"/>
    <property type="match status" value="1"/>
</dbReference>
<dbReference type="InterPro" id="IPR035965">
    <property type="entry name" value="PAS-like_dom_sf"/>
</dbReference>
<feature type="domain" description="GGDEF" evidence="4">
    <location>
        <begin position="501"/>
        <end position="635"/>
    </location>
</feature>
<dbReference type="InterPro" id="IPR029787">
    <property type="entry name" value="Nucleotide_cyclase"/>
</dbReference>
<evidence type="ECO:0000259" key="3">
    <source>
        <dbReference type="PROSITE" id="PS50112"/>
    </source>
</evidence>
<evidence type="ECO:0000256" key="1">
    <source>
        <dbReference type="SAM" id="MobiDB-lite"/>
    </source>
</evidence>
<dbReference type="EC" id="2.7.7.65" evidence="5"/>
<dbReference type="SUPFAM" id="SSF55073">
    <property type="entry name" value="Nucleotide cyclase"/>
    <property type="match status" value="1"/>
</dbReference>
<protein>
    <submittedName>
        <fullName evidence="5">Diguanylate cyclase domain-containing protein</fullName>
        <ecNumber evidence="5">2.7.7.65</ecNumber>
    </submittedName>
</protein>
<keyword evidence="2" id="KW-0812">Transmembrane</keyword>
<feature type="transmembrane region" description="Helical" evidence="2">
    <location>
        <begin position="119"/>
        <end position="141"/>
    </location>
</feature>
<feature type="transmembrane region" description="Helical" evidence="2">
    <location>
        <begin position="188"/>
        <end position="206"/>
    </location>
</feature>
<dbReference type="Proteomes" id="UP001596154">
    <property type="component" value="Unassembled WGS sequence"/>
</dbReference>
<evidence type="ECO:0000259" key="4">
    <source>
        <dbReference type="PROSITE" id="PS50887"/>
    </source>
</evidence>
<feature type="transmembrane region" description="Helical" evidence="2">
    <location>
        <begin position="310"/>
        <end position="329"/>
    </location>
</feature>
<evidence type="ECO:0000313" key="6">
    <source>
        <dbReference type="Proteomes" id="UP001596154"/>
    </source>
</evidence>
<dbReference type="InterPro" id="IPR013656">
    <property type="entry name" value="PAS_4"/>
</dbReference>
<dbReference type="PANTHER" id="PTHR44757">
    <property type="entry name" value="DIGUANYLATE CYCLASE DGCP"/>
    <property type="match status" value="1"/>
</dbReference>
<feature type="compositionally biased region" description="Basic residues" evidence="1">
    <location>
        <begin position="625"/>
        <end position="635"/>
    </location>
</feature>
<dbReference type="PROSITE" id="PS50112">
    <property type="entry name" value="PAS"/>
    <property type="match status" value="1"/>
</dbReference>
<dbReference type="PROSITE" id="PS50887">
    <property type="entry name" value="GGDEF"/>
    <property type="match status" value="1"/>
</dbReference>
<keyword evidence="2" id="KW-1133">Transmembrane helix</keyword>
<dbReference type="SUPFAM" id="SSF55785">
    <property type="entry name" value="PYP-like sensor domain (PAS domain)"/>
    <property type="match status" value="1"/>
</dbReference>
<evidence type="ECO:0000313" key="5">
    <source>
        <dbReference type="EMBL" id="MFC5637182.1"/>
    </source>
</evidence>
<dbReference type="CDD" id="cd01949">
    <property type="entry name" value="GGDEF"/>
    <property type="match status" value="1"/>
</dbReference>
<dbReference type="SMART" id="SM00267">
    <property type="entry name" value="GGDEF"/>
    <property type="match status" value="1"/>
</dbReference>
<accession>A0ABW0UUF7</accession>
<keyword evidence="2" id="KW-0472">Membrane</keyword>
<feature type="transmembrane region" description="Helical" evidence="2">
    <location>
        <begin position="30"/>
        <end position="48"/>
    </location>
</feature>
<keyword evidence="5" id="KW-0548">Nucleotidyltransferase</keyword>
<dbReference type="InterPro" id="IPR052155">
    <property type="entry name" value="Biofilm_reg_signaling"/>
</dbReference>
<comment type="caution">
    <text evidence="5">The sequence shown here is derived from an EMBL/GenBank/DDBJ whole genome shotgun (WGS) entry which is preliminary data.</text>
</comment>
<dbReference type="Pfam" id="PF08448">
    <property type="entry name" value="PAS_4"/>
    <property type="match status" value="1"/>
</dbReference>
<feature type="transmembrane region" description="Helical" evidence="2">
    <location>
        <begin position="78"/>
        <end position="99"/>
    </location>
</feature>
<dbReference type="CDD" id="cd00130">
    <property type="entry name" value="PAS"/>
    <property type="match status" value="1"/>
</dbReference>
<name>A0ABW0UUF7_9ACTN</name>
<organism evidence="5 6">
    <name type="scientific">Streptomyces bullii</name>
    <dbReference type="NCBI Taxonomy" id="349910"/>
    <lineage>
        <taxon>Bacteria</taxon>
        <taxon>Bacillati</taxon>
        <taxon>Actinomycetota</taxon>
        <taxon>Actinomycetes</taxon>
        <taxon>Kitasatosporales</taxon>
        <taxon>Streptomycetaceae</taxon>
        <taxon>Streptomyces</taxon>
    </lineage>
</organism>
<dbReference type="NCBIfam" id="TIGR00229">
    <property type="entry name" value="sensory_box"/>
    <property type="match status" value="1"/>
</dbReference>
<feature type="domain" description="PAS" evidence="3">
    <location>
        <begin position="344"/>
        <end position="414"/>
    </location>
</feature>
<feature type="transmembrane region" description="Helical" evidence="2">
    <location>
        <begin position="153"/>
        <end position="173"/>
    </location>
</feature>
<reference evidence="6" key="1">
    <citation type="journal article" date="2019" name="Int. J. Syst. Evol. Microbiol.">
        <title>The Global Catalogue of Microorganisms (GCM) 10K type strain sequencing project: providing services to taxonomists for standard genome sequencing and annotation.</title>
        <authorList>
            <consortium name="The Broad Institute Genomics Platform"/>
            <consortium name="The Broad Institute Genome Sequencing Center for Infectious Disease"/>
            <person name="Wu L."/>
            <person name="Ma J."/>
        </authorList>
    </citation>
    <scope>NUCLEOTIDE SEQUENCE [LARGE SCALE GENOMIC DNA]</scope>
    <source>
        <strain evidence="6">CGMCC 4.7248</strain>
    </source>
</reference>
<dbReference type="Gene3D" id="3.30.450.20">
    <property type="entry name" value="PAS domain"/>
    <property type="match status" value="1"/>
</dbReference>
<proteinExistence type="predicted"/>
<dbReference type="InterPro" id="IPR000160">
    <property type="entry name" value="GGDEF_dom"/>
</dbReference>
<gene>
    <name evidence="5" type="ORF">ACFPZJ_25930</name>
</gene>
<evidence type="ECO:0000256" key="2">
    <source>
        <dbReference type="SAM" id="Phobius"/>
    </source>
</evidence>
<feature type="transmembrane region" description="Helical" evidence="2">
    <location>
        <begin position="54"/>
        <end position="71"/>
    </location>
</feature>
<dbReference type="GO" id="GO:0052621">
    <property type="term" value="F:diguanylate cyclase activity"/>
    <property type="evidence" value="ECO:0007669"/>
    <property type="project" value="UniProtKB-EC"/>
</dbReference>
<dbReference type="NCBIfam" id="TIGR00254">
    <property type="entry name" value="GGDEF"/>
    <property type="match status" value="1"/>
</dbReference>
<sequence length="696" mass="73303">MTHGRAGCRGAVRAVLVGWSGTQHRWGRTLGLACLFATAVVAGATAALFTPAAVGVPAAHGLAALSLLARARKAAAQLRLRFVLLAVSVAAGGLHHLMISQFPPPPEESTDGPYSVLQLLAGTGIGLCLVLGVAGLVVAAAHGGTNLISLRRVLDGWMIAGSLLTLGWVLLLHRADRDGDAFGSLQDLARVVTDILVFGLMVALRFSMKRTERTATTVGALALVVLTASDMLRILLPAPGTWWGIPCAAACSITGLLLAAVAPWLPGGASAMDVDQRTVPVIGVVAAFVPVAVCALALTAHTMVGGDTDMVLLLLAGSLLVALGTRQGVIHADQLRITREATRREEHYRALVDGTRDVITVVSLDGRVLFASPASYAVFGYRAEDLTGSTLPLHCHPDDVTSLMQALHEMRQEAASGQRGPGRSVSCRVRHADGRWRHVESTVSHHSQGVIFVSRDVTDQVAQQAQLERLAFHDALTGLPNRALFADRVAHALRKRTTDTAPPAVLFIDLDGFKAVNDSAGHAAGDALLVHAARRLQASVRAEDTVARLGGDEFAALLEGEAGTHPPRAREVAERLLSALTKPYRIADEDAFVSASIGISVARPGVTPEELLHQADQAMYEAKRAGKGRIRTHTPHRGETGQGRPTGARPTTIPLQASAEHEAQGAPPDHRGDRHDQPPAQIRVPAAGPCSPDGDH</sequence>
<dbReference type="RefSeq" id="WP_381026184.1">
    <property type="nucleotide sequence ID" value="NZ_JBHSNY010000009.1"/>
</dbReference>
<dbReference type="Pfam" id="PF00990">
    <property type="entry name" value="GGDEF"/>
    <property type="match status" value="1"/>
</dbReference>
<feature type="region of interest" description="Disordered" evidence="1">
    <location>
        <begin position="623"/>
        <end position="696"/>
    </location>
</feature>
<feature type="compositionally biased region" description="Basic and acidic residues" evidence="1">
    <location>
        <begin position="659"/>
        <end position="677"/>
    </location>
</feature>
<keyword evidence="5" id="KW-0808">Transferase</keyword>
<dbReference type="InterPro" id="IPR000014">
    <property type="entry name" value="PAS"/>
</dbReference>
<keyword evidence="6" id="KW-1185">Reference proteome</keyword>
<feature type="transmembrane region" description="Helical" evidence="2">
    <location>
        <begin position="278"/>
        <end position="298"/>
    </location>
</feature>
<feature type="transmembrane region" description="Helical" evidence="2">
    <location>
        <begin position="242"/>
        <end position="266"/>
    </location>
</feature>
<dbReference type="Gene3D" id="3.30.70.270">
    <property type="match status" value="1"/>
</dbReference>
<dbReference type="SMART" id="SM00091">
    <property type="entry name" value="PAS"/>
    <property type="match status" value="1"/>
</dbReference>
<dbReference type="InterPro" id="IPR043128">
    <property type="entry name" value="Rev_trsase/Diguanyl_cyclase"/>
</dbReference>